<evidence type="ECO:0000313" key="3">
    <source>
        <dbReference type="Proteomes" id="UP000266723"/>
    </source>
</evidence>
<evidence type="ECO:0008006" key="4">
    <source>
        <dbReference type="Google" id="ProtNLM"/>
    </source>
</evidence>
<proteinExistence type="predicted"/>
<comment type="caution">
    <text evidence="2">The sequence shown here is derived from an EMBL/GenBank/DDBJ whole genome shotgun (WGS) entry which is preliminary data.</text>
</comment>
<protein>
    <recommendedName>
        <fullName evidence="4">DUF223 domain-containing protein</fullName>
    </recommendedName>
</protein>
<evidence type="ECO:0000313" key="2">
    <source>
        <dbReference type="EMBL" id="KAF3519228.1"/>
    </source>
</evidence>
<organism evidence="2 3">
    <name type="scientific">Brassica cretica</name>
    <name type="common">Mustard</name>
    <dbReference type="NCBI Taxonomy" id="69181"/>
    <lineage>
        <taxon>Eukaryota</taxon>
        <taxon>Viridiplantae</taxon>
        <taxon>Streptophyta</taxon>
        <taxon>Embryophyta</taxon>
        <taxon>Tracheophyta</taxon>
        <taxon>Spermatophyta</taxon>
        <taxon>Magnoliopsida</taxon>
        <taxon>eudicotyledons</taxon>
        <taxon>Gunneridae</taxon>
        <taxon>Pentapetalae</taxon>
        <taxon>rosids</taxon>
        <taxon>malvids</taxon>
        <taxon>Brassicales</taxon>
        <taxon>Brassicaceae</taxon>
        <taxon>Brassiceae</taxon>
        <taxon>Brassica</taxon>
    </lineage>
</organism>
<sequence length="235" mass="26167">MGIFQLYISDLETGRFEDVVVTRLLQFWESSTLIRGTITSHQLSVFYIARSNSHFKLCASPVCIRFTEHTSFVEVNHCVSVCLIRLRDKLVLLDVEIKDRLVLNVTLGTQFYFYHESQATQYAGSAEQRVVPLVYLPKYGGVKKLESVKLSELNIYVLNSPLQHPISDDMSVAVKLSMVPNPVVKSSCSYHTNGPDDVPIIEGCPASTVSEPAHTDSVLTSTETPIDVEKAPSSK</sequence>
<dbReference type="EMBL" id="QGKV02001556">
    <property type="protein sequence ID" value="KAF3519228.1"/>
    <property type="molecule type" value="Genomic_DNA"/>
</dbReference>
<gene>
    <name evidence="2" type="ORF">DY000_02059529</name>
</gene>
<name>A0ABQ7AZ18_BRACR</name>
<reference evidence="2 3" key="1">
    <citation type="journal article" date="2020" name="BMC Genomics">
        <title>Intraspecific diversification of the crop wild relative Brassica cretica Lam. using demographic model selection.</title>
        <authorList>
            <person name="Kioukis A."/>
            <person name="Michalopoulou V.A."/>
            <person name="Briers L."/>
            <person name="Pirintsos S."/>
            <person name="Studholme D.J."/>
            <person name="Pavlidis P."/>
            <person name="Sarris P.F."/>
        </authorList>
    </citation>
    <scope>NUCLEOTIDE SEQUENCE [LARGE SCALE GENOMIC DNA]</scope>
    <source>
        <strain evidence="3">cv. PFS-1207/04</strain>
    </source>
</reference>
<keyword evidence="3" id="KW-1185">Reference proteome</keyword>
<feature type="region of interest" description="Disordered" evidence="1">
    <location>
        <begin position="204"/>
        <end position="235"/>
    </location>
</feature>
<dbReference type="Proteomes" id="UP000266723">
    <property type="component" value="Unassembled WGS sequence"/>
</dbReference>
<evidence type="ECO:0000256" key="1">
    <source>
        <dbReference type="SAM" id="MobiDB-lite"/>
    </source>
</evidence>
<accession>A0ABQ7AZ18</accession>